<sequence>MAGPTTPLPLPEQHQLLRFNAPHFPCLFGGVGDAPSTAMDM</sequence>
<dbReference type="HOGENOM" id="CLU_3279417_0_0_1"/>
<protein>
    <submittedName>
        <fullName evidence="1">Uncharacterized protein</fullName>
    </submittedName>
</protein>
<gene>
    <name evidence="1" type="ORF">CGLO_04923</name>
</gene>
<evidence type="ECO:0000313" key="2">
    <source>
        <dbReference type="Proteomes" id="UP000015530"/>
    </source>
</evidence>
<comment type="caution">
    <text evidence="1">The sequence shown here is derived from an EMBL/GenBank/DDBJ whole genome shotgun (WGS) entry which is preliminary data.</text>
</comment>
<accession>T0M326</accession>
<reference evidence="2" key="1">
    <citation type="journal article" date="2013" name="Mol. Plant Microbe Interact.">
        <title>Global aspects of pacC regulation of pathogenicity genes in Colletotrichum gloeosporioides as revealed by transcriptome analysis.</title>
        <authorList>
            <person name="Alkan N."/>
            <person name="Meng X."/>
            <person name="Friedlander G."/>
            <person name="Reuveni E."/>
            <person name="Sukno S."/>
            <person name="Sherman A."/>
            <person name="Thon M."/>
            <person name="Fluhr R."/>
            <person name="Prusky D."/>
        </authorList>
    </citation>
    <scope>NUCLEOTIDE SEQUENCE [LARGE SCALE GENOMIC DNA]</scope>
    <source>
        <strain evidence="2">Cg-14</strain>
    </source>
</reference>
<evidence type="ECO:0000313" key="1">
    <source>
        <dbReference type="EMBL" id="EQB55175.1"/>
    </source>
</evidence>
<dbReference type="Proteomes" id="UP000015530">
    <property type="component" value="Unassembled WGS sequence"/>
</dbReference>
<proteinExistence type="predicted"/>
<name>T0M326_COLGC</name>
<organism evidence="1 2">
    <name type="scientific">Colletotrichum gloeosporioides (strain Cg-14)</name>
    <name type="common">Anthracnose fungus</name>
    <name type="synonym">Glomerella cingulata</name>
    <dbReference type="NCBI Taxonomy" id="1237896"/>
    <lineage>
        <taxon>Eukaryota</taxon>
        <taxon>Fungi</taxon>
        <taxon>Dikarya</taxon>
        <taxon>Ascomycota</taxon>
        <taxon>Pezizomycotina</taxon>
        <taxon>Sordariomycetes</taxon>
        <taxon>Hypocreomycetidae</taxon>
        <taxon>Glomerellales</taxon>
        <taxon>Glomerellaceae</taxon>
        <taxon>Colletotrichum</taxon>
        <taxon>Colletotrichum gloeosporioides species complex</taxon>
    </lineage>
</organism>
<dbReference type="AlphaFoldDB" id="T0M326"/>
<dbReference type="EMBL" id="AMYD01000989">
    <property type="protein sequence ID" value="EQB55175.1"/>
    <property type="molecule type" value="Genomic_DNA"/>
</dbReference>